<comment type="caution">
    <text evidence="2">The sequence shown here is derived from an EMBL/GenBank/DDBJ whole genome shotgun (WGS) entry which is preliminary data.</text>
</comment>
<dbReference type="Proteomes" id="UP000241736">
    <property type="component" value="Unassembled WGS sequence"/>
</dbReference>
<organism evidence="2 3">
    <name type="scientific">Arenimonas caeni</name>
    <dbReference type="NCBI Taxonomy" id="2058085"/>
    <lineage>
        <taxon>Bacteria</taxon>
        <taxon>Pseudomonadati</taxon>
        <taxon>Pseudomonadota</taxon>
        <taxon>Gammaproteobacteria</taxon>
        <taxon>Lysobacterales</taxon>
        <taxon>Lysobacteraceae</taxon>
        <taxon>Arenimonas</taxon>
    </lineage>
</organism>
<feature type="signal peptide" evidence="1">
    <location>
        <begin position="1"/>
        <end position="23"/>
    </location>
</feature>
<evidence type="ECO:0000313" key="3">
    <source>
        <dbReference type="Proteomes" id="UP000241736"/>
    </source>
</evidence>
<proteinExistence type="predicted"/>
<protein>
    <submittedName>
        <fullName evidence="2">Uncharacterized protein</fullName>
    </submittedName>
</protein>
<reference evidence="2 3" key="1">
    <citation type="submission" date="2018-03" db="EMBL/GenBank/DDBJ databases">
        <title>Arenimonas caeni sp. nov., isolated from activated sludge.</title>
        <authorList>
            <person name="Liu H."/>
        </authorList>
    </citation>
    <scope>NUCLEOTIDE SEQUENCE [LARGE SCALE GENOMIC DNA]</scope>
    <source>
        <strain evidence="3">z29</strain>
    </source>
</reference>
<sequence length="194" mass="19918">MTPRLLLLPLVCLLAACGEGAPAPEAAPAGEVVASAPAGVDWSRCHVPGLSLPVAARLFVVDGGEPVPDAEPGRESIRRVDVLVPGPVALLMTAPDATAWHVRPGPETELRAVVALGDAPQRITGQRLGQHRLERSAAFGDACASYLLADGPGPALGEATDQVFGKPHDALYRLRVGSVVIGGTGPLSDRPVGQ</sequence>
<dbReference type="PROSITE" id="PS51257">
    <property type="entry name" value="PROKAR_LIPOPROTEIN"/>
    <property type="match status" value="1"/>
</dbReference>
<gene>
    <name evidence="2" type="ORF">C6N40_04395</name>
</gene>
<keyword evidence="3" id="KW-1185">Reference proteome</keyword>
<dbReference type="OrthoDB" id="5966168at2"/>
<evidence type="ECO:0000313" key="2">
    <source>
        <dbReference type="EMBL" id="PRH82892.1"/>
    </source>
</evidence>
<dbReference type="RefSeq" id="WP_106989800.1">
    <property type="nucleotide sequence ID" value="NZ_JAVEVW010000049.1"/>
</dbReference>
<evidence type="ECO:0000256" key="1">
    <source>
        <dbReference type="SAM" id="SignalP"/>
    </source>
</evidence>
<feature type="chain" id="PRO_5015149835" evidence="1">
    <location>
        <begin position="24"/>
        <end position="194"/>
    </location>
</feature>
<accession>A0A2P6MAB3</accession>
<dbReference type="EMBL" id="PVLF01000004">
    <property type="protein sequence ID" value="PRH82892.1"/>
    <property type="molecule type" value="Genomic_DNA"/>
</dbReference>
<name>A0A2P6MAB3_9GAMM</name>
<dbReference type="AlphaFoldDB" id="A0A2P6MAB3"/>
<keyword evidence="1" id="KW-0732">Signal</keyword>